<organism evidence="1 2">
    <name type="scientific">Streptacidiphilus jiangxiensis</name>
    <dbReference type="NCBI Taxonomy" id="235985"/>
    <lineage>
        <taxon>Bacteria</taxon>
        <taxon>Bacillati</taxon>
        <taxon>Actinomycetota</taxon>
        <taxon>Actinomycetes</taxon>
        <taxon>Kitasatosporales</taxon>
        <taxon>Streptomycetaceae</taxon>
        <taxon>Streptacidiphilus</taxon>
    </lineage>
</organism>
<sequence length="74" mass="8290">MQQYELRAEHRPVPGGGRRVHLWHVVRAEEQSGLCGYHLVPNADSGRIADLEDLPGQRCEACRTAYRSALPPPD</sequence>
<dbReference type="RefSeq" id="WP_143094433.1">
    <property type="nucleotide sequence ID" value="NZ_BBPN01000009.1"/>
</dbReference>
<protein>
    <recommendedName>
        <fullName evidence="3">Zinc-finger</fullName>
    </recommendedName>
</protein>
<name>A0A1H7QXA5_STRJI</name>
<dbReference type="AlphaFoldDB" id="A0A1H7QXA5"/>
<dbReference type="OrthoDB" id="3854412at2"/>
<accession>A0A1H7QXA5</accession>
<reference evidence="2" key="1">
    <citation type="submission" date="2016-10" db="EMBL/GenBank/DDBJ databases">
        <authorList>
            <person name="Varghese N."/>
        </authorList>
    </citation>
    <scope>NUCLEOTIDE SEQUENCE [LARGE SCALE GENOMIC DNA]</scope>
    <source>
        <strain evidence="2">DSM 45096 / BCRC 16803 / CGMCC 4.1857 / CIP 109030 / JCM 12277 / KCTC 19219 / NBRC 100920 / 33214</strain>
    </source>
</reference>
<evidence type="ECO:0008006" key="3">
    <source>
        <dbReference type="Google" id="ProtNLM"/>
    </source>
</evidence>
<gene>
    <name evidence="1" type="ORF">SAMN05414137_109238</name>
</gene>
<dbReference type="Proteomes" id="UP000183015">
    <property type="component" value="Unassembled WGS sequence"/>
</dbReference>
<proteinExistence type="predicted"/>
<evidence type="ECO:0000313" key="1">
    <source>
        <dbReference type="EMBL" id="SEL51937.1"/>
    </source>
</evidence>
<keyword evidence="2" id="KW-1185">Reference proteome</keyword>
<dbReference type="eggNOG" id="ENOG5031EMI">
    <property type="taxonomic scope" value="Bacteria"/>
</dbReference>
<dbReference type="EMBL" id="FOAZ01000009">
    <property type="protein sequence ID" value="SEL51937.1"/>
    <property type="molecule type" value="Genomic_DNA"/>
</dbReference>
<evidence type="ECO:0000313" key="2">
    <source>
        <dbReference type="Proteomes" id="UP000183015"/>
    </source>
</evidence>